<evidence type="ECO:0000256" key="3">
    <source>
        <dbReference type="ARBA" id="ARBA00022688"/>
    </source>
</evidence>
<comment type="caution">
    <text evidence="8">The sequence shown here is derived from an EMBL/GenBank/DDBJ whole genome shotgun (WGS) entry which is preliminary data.</text>
</comment>
<evidence type="ECO:0000256" key="4">
    <source>
        <dbReference type="ARBA" id="ARBA00022946"/>
    </source>
</evidence>
<evidence type="ECO:0000256" key="5">
    <source>
        <dbReference type="ARBA" id="ARBA00023121"/>
    </source>
</evidence>
<keyword evidence="9" id="KW-1185">Reference proteome</keyword>
<evidence type="ECO:0000256" key="2">
    <source>
        <dbReference type="ARBA" id="ARBA00010766"/>
    </source>
</evidence>
<accession>A0ABV7EJP9</accession>
<proteinExistence type="inferred from homology"/>
<sequence>MGRVSEAVAMARHDEQQDDSLDALRIRLAPALARAAVFDGWSDAAVAAAAADEGVDPALARLAFPGGAMDMIAALVERVDADMEARFADGSLDNMKIRERIRALVWFRLDALRGVEEAAARALAIQAMPQNLARSMALGWASADKMWRLAGDTATDYNHYTKRAILAGIYAACLAVYVQDDSMAKADSAAFLDRRIDGVMRFEKAKARLLGGAGTPTREHFDLARFFGRLRYPQA</sequence>
<name>A0ABV7EJP9_9SPHN</name>
<evidence type="ECO:0000313" key="8">
    <source>
        <dbReference type="EMBL" id="MFC3101892.1"/>
    </source>
</evidence>
<dbReference type="Pfam" id="PF08511">
    <property type="entry name" value="COQ9"/>
    <property type="match status" value="1"/>
</dbReference>
<feature type="domain" description="COQ9 C-terminal" evidence="7">
    <location>
        <begin position="133"/>
        <end position="203"/>
    </location>
</feature>
<dbReference type="PANTHER" id="PTHR21427:SF19">
    <property type="entry name" value="UBIQUINONE BIOSYNTHESIS PROTEIN COQ9, MITOCHONDRIAL"/>
    <property type="match status" value="1"/>
</dbReference>
<evidence type="ECO:0000256" key="6">
    <source>
        <dbReference type="ARBA" id="ARBA00058104"/>
    </source>
</evidence>
<dbReference type="InterPro" id="IPR012762">
    <property type="entry name" value="Ubiq_biosynth_COQ9"/>
</dbReference>
<reference evidence="9" key="1">
    <citation type="journal article" date="2019" name="Int. J. Syst. Evol. Microbiol.">
        <title>The Global Catalogue of Microorganisms (GCM) 10K type strain sequencing project: providing services to taxonomists for standard genome sequencing and annotation.</title>
        <authorList>
            <consortium name="The Broad Institute Genomics Platform"/>
            <consortium name="The Broad Institute Genome Sequencing Center for Infectious Disease"/>
            <person name="Wu L."/>
            <person name="Ma J."/>
        </authorList>
    </citation>
    <scope>NUCLEOTIDE SEQUENCE [LARGE SCALE GENOMIC DNA]</scope>
    <source>
        <strain evidence="9">KCTC 52606</strain>
    </source>
</reference>
<dbReference type="PANTHER" id="PTHR21427">
    <property type="entry name" value="UBIQUINONE BIOSYNTHESIS PROTEIN COQ9, MITOCHONDRIAL"/>
    <property type="match status" value="1"/>
</dbReference>
<organism evidence="8 9">
    <name type="scientific">Alteraurantiacibacter lauratis</name>
    <dbReference type="NCBI Taxonomy" id="2054627"/>
    <lineage>
        <taxon>Bacteria</taxon>
        <taxon>Pseudomonadati</taxon>
        <taxon>Pseudomonadota</taxon>
        <taxon>Alphaproteobacteria</taxon>
        <taxon>Sphingomonadales</taxon>
        <taxon>Erythrobacteraceae</taxon>
        <taxon>Alteraurantiacibacter</taxon>
    </lineage>
</organism>
<dbReference type="EMBL" id="JBHRSU010000036">
    <property type="protein sequence ID" value="MFC3101892.1"/>
    <property type="molecule type" value="Genomic_DNA"/>
</dbReference>
<dbReference type="Gene3D" id="1.10.357.10">
    <property type="entry name" value="Tetracycline Repressor, domain 2"/>
    <property type="match status" value="1"/>
</dbReference>
<dbReference type="RefSeq" id="WP_336920226.1">
    <property type="nucleotide sequence ID" value="NZ_JBANRN010000015.1"/>
</dbReference>
<dbReference type="InterPro" id="IPR013718">
    <property type="entry name" value="COQ9_C"/>
</dbReference>
<protein>
    <submittedName>
        <fullName evidence="8">COQ9 family protein</fullName>
    </submittedName>
</protein>
<comment type="similarity">
    <text evidence="2">Belongs to the COQ9 family.</text>
</comment>
<gene>
    <name evidence="8" type="ORF">ACFODK_13430</name>
</gene>
<keyword evidence="5" id="KW-0446">Lipid-binding</keyword>
<evidence type="ECO:0000256" key="1">
    <source>
        <dbReference type="ARBA" id="ARBA00004749"/>
    </source>
</evidence>
<comment type="function">
    <text evidence="6">Membrane-associated protein that warps the membrane surface to access and bind aromatic isoprenes with high specificity, including ubiquinone (CoQ) isoprene intermediates and presents them directly to COQ7, therefore facilitating the COQ7-mediated hydroxylase step. Participates in the biosynthesis of coenzyme Q, also named ubiquinone, an essential lipid-soluble electron transporter for aerobic cellular respiration.</text>
</comment>
<dbReference type="Proteomes" id="UP001595378">
    <property type="component" value="Unassembled WGS sequence"/>
</dbReference>
<comment type="pathway">
    <text evidence="1">Cofactor biosynthesis; ubiquinone biosynthesis.</text>
</comment>
<keyword evidence="4" id="KW-0809">Transit peptide</keyword>
<keyword evidence="3" id="KW-0831">Ubiquinone biosynthesis</keyword>
<evidence type="ECO:0000259" key="7">
    <source>
        <dbReference type="Pfam" id="PF08511"/>
    </source>
</evidence>
<evidence type="ECO:0000313" key="9">
    <source>
        <dbReference type="Proteomes" id="UP001595378"/>
    </source>
</evidence>
<dbReference type="NCBIfam" id="TIGR02396">
    <property type="entry name" value="diverge_rpsU"/>
    <property type="match status" value="1"/>
</dbReference>